<dbReference type="Proteomes" id="UP000824112">
    <property type="component" value="Unassembled WGS sequence"/>
</dbReference>
<feature type="repeat" description="TPR" evidence="1">
    <location>
        <begin position="52"/>
        <end position="85"/>
    </location>
</feature>
<accession>A0A9D1SDG4</accession>
<dbReference type="Pfam" id="PF14559">
    <property type="entry name" value="TPR_19"/>
    <property type="match status" value="1"/>
</dbReference>
<feature type="repeat" description="TPR" evidence="1">
    <location>
        <begin position="321"/>
        <end position="354"/>
    </location>
</feature>
<reference evidence="3" key="2">
    <citation type="journal article" date="2021" name="PeerJ">
        <title>Extensive microbial diversity within the chicken gut microbiome revealed by metagenomics and culture.</title>
        <authorList>
            <person name="Gilroy R."/>
            <person name="Ravi A."/>
            <person name="Getino M."/>
            <person name="Pursley I."/>
            <person name="Horton D.L."/>
            <person name="Alikhan N.F."/>
            <person name="Baker D."/>
            <person name="Gharbi K."/>
            <person name="Hall N."/>
            <person name="Watson M."/>
            <person name="Adriaenssens E.M."/>
            <person name="Foster-Nyarko E."/>
            <person name="Jarju S."/>
            <person name="Secka A."/>
            <person name="Antonio M."/>
            <person name="Oren A."/>
            <person name="Chaudhuri R.R."/>
            <person name="La Ragione R."/>
            <person name="Hildebrand F."/>
            <person name="Pallen M.J."/>
        </authorList>
    </citation>
    <scope>NUCLEOTIDE SEQUENCE</scope>
    <source>
        <strain evidence="3">CHK158-818</strain>
    </source>
</reference>
<dbReference type="PANTHER" id="PTHR12558:SF44">
    <property type="entry name" value="TETRATRICOPEPTIDE REPEAT-CONTAINING PROTEIN"/>
    <property type="match status" value="1"/>
</dbReference>
<evidence type="ECO:0000256" key="2">
    <source>
        <dbReference type="SAM" id="SignalP"/>
    </source>
</evidence>
<dbReference type="AlphaFoldDB" id="A0A9D1SDG4"/>
<dbReference type="SUPFAM" id="SSF81901">
    <property type="entry name" value="HCP-like"/>
    <property type="match status" value="1"/>
</dbReference>
<keyword evidence="2" id="KW-0732">Signal</keyword>
<dbReference type="SUPFAM" id="SSF48452">
    <property type="entry name" value="TPR-like"/>
    <property type="match status" value="2"/>
</dbReference>
<keyword evidence="1" id="KW-0802">TPR repeat</keyword>
<dbReference type="SMART" id="SM00028">
    <property type="entry name" value="TPR"/>
    <property type="match status" value="5"/>
</dbReference>
<dbReference type="EMBL" id="DVNA01000226">
    <property type="protein sequence ID" value="HIU56075.1"/>
    <property type="molecule type" value="Genomic_DNA"/>
</dbReference>
<evidence type="ECO:0000313" key="3">
    <source>
        <dbReference type="EMBL" id="HIU56075.1"/>
    </source>
</evidence>
<dbReference type="PANTHER" id="PTHR12558">
    <property type="entry name" value="CELL DIVISION CYCLE 16,23,27"/>
    <property type="match status" value="1"/>
</dbReference>
<evidence type="ECO:0000256" key="1">
    <source>
        <dbReference type="PROSITE-ProRule" id="PRU00339"/>
    </source>
</evidence>
<proteinExistence type="predicted"/>
<sequence length="536" mass="61013">MKTTLKLGSLLLLLGGSVVTAFGADNTTAIEYFKFLQFGPAKEILLQNQNDAEACFYLGEIYHLENKDDSAALFYKKGLSINAEDPYNAIGEAKLELKQNQKEASKKIEKIAKSHKKDIGVQLAAARAFQSAGLEYDDFLKNARKANNQDPNILIFEGDMLLAADQVGEACAKYEMAANADESCTEAYVKYAKIYANVNPDLSIQMLDKLLSKNPSSLVAQQTIAELYYDNGRYKKAAEVYGNFIKAGHPTERDINRYGGILFQSEEYEKVLELARVELEKNPNNMVMRRLAMYSLYELKKYDDGIKHGDHLMKNNKNFIPRDHIYYGRLLNKIKRNQEAIAQFKEALELEPDNLEIYKELAQALESNGQYDEAIQTFNSYIEKAGTDNVKIADYLQLGQLYYSAASTLDSTQLDKRTEWFNAADKAFATVAEKAPNNYIGYYWRANTNAMMDDSDLSQGLALPYYQKVIELLEADKKNPKRLIDAYNYCGSYYYLRRDLPTSIQYWEKILQVDPNHPNAKKFIEGINKEIKEGIK</sequence>
<feature type="chain" id="PRO_5038625674" evidence="2">
    <location>
        <begin position="24"/>
        <end position="536"/>
    </location>
</feature>
<feature type="repeat" description="TPR" evidence="1">
    <location>
        <begin position="484"/>
        <end position="517"/>
    </location>
</feature>
<feature type="signal peptide" evidence="2">
    <location>
        <begin position="1"/>
        <end position="23"/>
    </location>
</feature>
<dbReference type="InterPro" id="IPR019734">
    <property type="entry name" value="TPR_rpt"/>
</dbReference>
<reference evidence="3" key="1">
    <citation type="submission" date="2020-10" db="EMBL/GenBank/DDBJ databases">
        <authorList>
            <person name="Gilroy R."/>
        </authorList>
    </citation>
    <scope>NUCLEOTIDE SEQUENCE</scope>
    <source>
        <strain evidence="3">CHK158-818</strain>
    </source>
</reference>
<dbReference type="Gene3D" id="1.25.40.10">
    <property type="entry name" value="Tetratricopeptide repeat domain"/>
    <property type="match status" value="3"/>
</dbReference>
<evidence type="ECO:0000313" key="4">
    <source>
        <dbReference type="Proteomes" id="UP000824112"/>
    </source>
</evidence>
<organism evidence="3 4">
    <name type="scientific">Candidatus Gallibacteroides avistercoris</name>
    <dbReference type="NCBI Taxonomy" id="2840833"/>
    <lineage>
        <taxon>Bacteria</taxon>
        <taxon>Pseudomonadati</taxon>
        <taxon>Bacteroidota</taxon>
        <taxon>Bacteroidia</taxon>
        <taxon>Bacteroidales</taxon>
        <taxon>Bacteroidaceae</taxon>
        <taxon>Bacteroidaceae incertae sedis</taxon>
        <taxon>Candidatus Gallibacteroides</taxon>
    </lineage>
</organism>
<dbReference type="InterPro" id="IPR011990">
    <property type="entry name" value="TPR-like_helical_dom_sf"/>
</dbReference>
<protein>
    <submittedName>
        <fullName evidence="3">Tetratricopeptide repeat protein</fullName>
    </submittedName>
</protein>
<comment type="caution">
    <text evidence="3">The sequence shown here is derived from an EMBL/GenBank/DDBJ whole genome shotgun (WGS) entry which is preliminary data.</text>
</comment>
<gene>
    <name evidence="3" type="ORF">IAB03_09765</name>
</gene>
<dbReference type="PROSITE" id="PS50005">
    <property type="entry name" value="TPR"/>
    <property type="match status" value="3"/>
</dbReference>
<dbReference type="GO" id="GO:0051301">
    <property type="term" value="P:cell division"/>
    <property type="evidence" value="ECO:0007669"/>
    <property type="project" value="TreeGrafter"/>
</dbReference>
<name>A0A9D1SDG4_9BACT</name>